<gene>
    <name evidence="2" type="ORF">TNIN_298021</name>
</gene>
<keyword evidence="1" id="KW-1133">Transmembrane helix</keyword>
<keyword evidence="1" id="KW-0472">Membrane</keyword>
<keyword evidence="1" id="KW-0812">Transmembrane</keyword>
<proteinExistence type="predicted"/>
<name>A0A8X6XBB8_9ARAC</name>
<accession>A0A8X6XBB8</accession>
<dbReference type="Proteomes" id="UP000886998">
    <property type="component" value="Unassembled WGS sequence"/>
</dbReference>
<evidence type="ECO:0000313" key="3">
    <source>
        <dbReference type="Proteomes" id="UP000886998"/>
    </source>
</evidence>
<protein>
    <submittedName>
        <fullName evidence="2">Uncharacterized protein</fullName>
    </submittedName>
</protein>
<sequence length="85" mass="8789">MVAPKKTPPEGGAKLPREKGFFEVMACGLGRGATGFTIRGPPEGFEIALGNFLMFFATIFMGCLVLGVPPKVCGLSVLVSIAGVS</sequence>
<dbReference type="EMBL" id="BMAV01007146">
    <property type="protein sequence ID" value="GFY49716.1"/>
    <property type="molecule type" value="Genomic_DNA"/>
</dbReference>
<organism evidence="2 3">
    <name type="scientific">Trichonephila inaurata madagascariensis</name>
    <dbReference type="NCBI Taxonomy" id="2747483"/>
    <lineage>
        <taxon>Eukaryota</taxon>
        <taxon>Metazoa</taxon>
        <taxon>Ecdysozoa</taxon>
        <taxon>Arthropoda</taxon>
        <taxon>Chelicerata</taxon>
        <taxon>Arachnida</taxon>
        <taxon>Araneae</taxon>
        <taxon>Araneomorphae</taxon>
        <taxon>Entelegynae</taxon>
        <taxon>Araneoidea</taxon>
        <taxon>Nephilidae</taxon>
        <taxon>Trichonephila</taxon>
        <taxon>Trichonephila inaurata</taxon>
    </lineage>
</organism>
<keyword evidence="3" id="KW-1185">Reference proteome</keyword>
<evidence type="ECO:0000256" key="1">
    <source>
        <dbReference type="SAM" id="Phobius"/>
    </source>
</evidence>
<evidence type="ECO:0000313" key="2">
    <source>
        <dbReference type="EMBL" id="GFY49716.1"/>
    </source>
</evidence>
<dbReference type="AlphaFoldDB" id="A0A8X6XBB8"/>
<comment type="caution">
    <text evidence="2">The sequence shown here is derived from an EMBL/GenBank/DDBJ whole genome shotgun (WGS) entry which is preliminary data.</text>
</comment>
<feature type="transmembrane region" description="Helical" evidence="1">
    <location>
        <begin position="47"/>
        <end position="68"/>
    </location>
</feature>
<reference evidence="2" key="1">
    <citation type="submission" date="2020-08" db="EMBL/GenBank/DDBJ databases">
        <title>Multicomponent nature underlies the extraordinary mechanical properties of spider dragline silk.</title>
        <authorList>
            <person name="Kono N."/>
            <person name="Nakamura H."/>
            <person name="Mori M."/>
            <person name="Yoshida Y."/>
            <person name="Ohtoshi R."/>
            <person name="Malay A.D."/>
            <person name="Moran D.A.P."/>
            <person name="Tomita M."/>
            <person name="Numata K."/>
            <person name="Arakawa K."/>
        </authorList>
    </citation>
    <scope>NUCLEOTIDE SEQUENCE</scope>
</reference>